<keyword evidence="3" id="KW-0808">Transferase</keyword>
<dbReference type="Proteomes" id="UP000198287">
    <property type="component" value="Unassembled WGS sequence"/>
</dbReference>
<dbReference type="PANTHER" id="PTHR45036">
    <property type="entry name" value="METHYLTRANSFERASE LIKE 7B"/>
    <property type="match status" value="1"/>
</dbReference>
<dbReference type="InterPro" id="IPR029063">
    <property type="entry name" value="SAM-dependent_MTases_sf"/>
</dbReference>
<organism evidence="3 4">
    <name type="scientific">Folsomia candida</name>
    <name type="common">Springtail</name>
    <dbReference type="NCBI Taxonomy" id="158441"/>
    <lineage>
        <taxon>Eukaryota</taxon>
        <taxon>Metazoa</taxon>
        <taxon>Ecdysozoa</taxon>
        <taxon>Arthropoda</taxon>
        <taxon>Hexapoda</taxon>
        <taxon>Collembola</taxon>
        <taxon>Entomobryomorpha</taxon>
        <taxon>Isotomoidea</taxon>
        <taxon>Isotomidae</taxon>
        <taxon>Proisotominae</taxon>
        <taxon>Folsomia</taxon>
    </lineage>
</organism>
<name>A0A226F3C6_FOLCA</name>
<dbReference type="SUPFAM" id="SSF53335">
    <property type="entry name" value="S-adenosyl-L-methionine-dependent methyltransferases"/>
    <property type="match status" value="1"/>
</dbReference>
<dbReference type="STRING" id="158441.A0A226F3C6"/>
<accession>A0A226F3C6</accession>
<dbReference type="GO" id="GO:0032259">
    <property type="term" value="P:methylation"/>
    <property type="evidence" value="ECO:0007669"/>
    <property type="project" value="UniProtKB-KW"/>
</dbReference>
<dbReference type="CDD" id="cd02440">
    <property type="entry name" value="AdoMet_MTases"/>
    <property type="match status" value="1"/>
</dbReference>
<evidence type="ECO:0000313" key="3">
    <source>
        <dbReference type="EMBL" id="OXA63924.1"/>
    </source>
</evidence>
<dbReference type="GO" id="GO:0008757">
    <property type="term" value="F:S-adenosylmethionine-dependent methyltransferase activity"/>
    <property type="evidence" value="ECO:0007669"/>
    <property type="project" value="InterPro"/>
</dbReference>
<dbReference type="EMBL" id="LNIX01000001">
    <property type="protein sequence ID" value="OXA63924.1"/>
    <property type="molecule type" value="Genomic_DNA"/>
</dbReference>
<comment type="caution">
    <text evidence="3">The sequence shown here is derived from an EMBL/GenBank/DDBJ whole genome shotgun (WGS) entry which is preliminary data.</text>
</comment>
<dbReference type="Pfam" id="PF08241">
    <property type="entry name" value="Methyltransf_11"/>
    <property type="match status" value="1"/>
</dbReference>
<gene>
    <name evidence="3" type="ORF">Fcan01_01215</name>
</gene>
<keyword evidence="1" id="KW-0472">Membrane</keyword>
<keyword evidence="3" id="KW-0489">Methyltransferase</keyword>
<evidence type="ECO:0000259" key="2">
    <source>
        <dbReference type="Pfam" id="PF08241"/>
    </source>
</evidence>
<evidence type="ECO:0000313" key="4">
    <source>
        <dbReference type="Proteomes" id="UP000198287"/>
    </source>
</evidence>
<keyword evidence="1" id="KW-0812">Transmembrane</keyword>
<feature type="domain" description="Methyltransferase type 11" evidence="2">
    <location>
        <begin position="99"/>
        <end position="196"/>
    </location>
</feature>
<keyword evidence="4" id="KW-1185">Reference proteome</keyword>
<dbReference type="PANTHER" id="PTHR45036:SF1">
    <property type="entry name" value="METHYLTRANSFERASE LIKE 7A"/>
    <property type="match status" value="1"/>
</dbReference>
<dbReference type="InterPro" id="IPR052356">
    <property type="entry name" value="Thiol_S-MT"/>
</dbReference>
<proteinExistence type="predicted"/>
<keyword evidence="1" id="KW-1133">Transmembrane helix</keyword>
<dbReference type="AlphaFoldDB" id="A0A226F3C6"/>
<sequence>MDLQTKKYLLFASITGTIGVLYLNRSFLYSLRQRFLARTFQKEKKGHGHSHGHKHGSHSSFNMDDLKDTLFRHLGPILAECKVSNVPELKSGHDGIRIVEIGVGSGTNFKYFPTKCLFIAVDPNPFFENDVKENLSKYPGVKLERRLITGVEDMSEIPDGSVDVLVGTMVFCQVKDIEKTFKEILRVLVPGGKFYFMDHLAADKGSATHLLQLFLTYSGIARVFLNAHLDRDIGKDIQHAAFQSVDHKYIKSGKTNMVIGVAEK</sequence>
<dbReference type="InterPro" id="IPR013216">
    <property type="entry name" value="Methyltransf_11"/>
</dbReference>
<dbReference type="Gene3D" id="3.40.50.150">
    <property type="entry name" value="Vaccinia Virus protein VP39"/>
    <property type="match status" value="1"/>
</dbReference>
<feature type="transmembrane region" description="Helical" evidence="1">
    <location>
        <begin position="6"/>
        <end position="24"/>
    </location>
</feature>
<protein>
    <submittedName>
        <fullName evidence="3">Methyltransferase-like protein 7A</fullName>
    </submittedName>
</protein>
<evidence type="ECO:0000256" key="1">
    <source>
        <dbReference type="SAM" id="Phobius"/>
    </source>
</evidence>
<dbReference type="OrthoDB" id="416496at2759"/>
<reference evidence="3 4" key="1">
    <citation type="submission" date="2015-12" db="EMBL/GenBank/DDBJ databases">
        <title>The genome of Folsomia candida.</title>
        <authorList>
            <person name="Faddeeva A."/>
            <person name="Derks M.F."/>
            <person name="Anvar Y."/>
            <person name="Smit S."/>
            <person name="Van Straalen N."/>
            <person name="Roelofs D."/>
        </authorList>
    </citation>
    <scope>NUCLEOTIDE SEQUENCE [LARGE SCALE GENOMIC DNA]</scope>
    <source>
        <strain evidence="3 4">VU population</strain>
        <tissue evidence="3">Whole body</tissue>
    </source>
</reference>